<comment type="caution">
    <text evidence="1">The sequence shown here is derived from an EMBL/GenBank/DDBJ whole genome shotgun (WGS) entry which is preliminary data.</text>
</comment>
<sequence length="114" mass="12816">MNWLMLIGGTKIPASVLFSEFHCSEVCLVVAETLQRGGDRCGGLATAEGKSLQRTTGRQNSKSSMFEGNNRYVDYNRNKQYEYRKIMAGYDKKGPNMVIVLRCQTGIRTPTENK</sequence>
<proteinExistence type="predicted"/>
<dbReference type="Proteomes" id="UP000823775">
    <property type="component" value="Unassembled WGS sequence"/>
</dbReference>
<accession>A0ABS8SLI1</accession>
<dbReference type="EMBL" id="JACEIK010000605">
    <property type="protein sequence ID" value="MCD7459717.1"/>
    <property type="molecule type" value="Genomic_DNA"/>
</dbReference>
<reference evidence="1 2" key="1">
    <citation type="journal article" date="2021" name="BMC Genomics">
        <title>Datura genome reveals duplications of psychoactive alkaloid biosynthetic genes and high mutation rate following tissue culture.</title>
        <authorList>
            <person name="Rajewski A."/>
            <person name="Carter-House D."/>
            <person name="Stajich J."/>
            <person name="Litt A."/>
        </authorList>
    </citation>
    <scope>NUCLEOTIDE SEQUENCE [LARGE SCALE GENOMIC DNA]</scope>
    <source>
        <strain evidence="1">AR-01</strain>
    </source>
</reference>
<name>A0ABS8SLI1_DATST</name>
<evidence type="ECO:0000313" key="1">
    <source>
        <dbReference type="EMBL" id="MCD7459717.1"/>
    </source>
</evidence>
<protein>
    <submittedName>
        <fullName evidence="1">Uncharacterized protein</fullName>
    </submittedName>
</protein>
<organism evidence="1 2">
    <name type="scientific">Datura stramonium</name>
    <name type="common">Jimsonweed</name>
    <name type="synonym">Common thornapple</name>
    <dbReference type="NCBI Taxonomy" id="4076"/>
    <lineage>
        <taxon>Eukaryota</taxon>
        <taxon>Viridiplantae</taxon>
        <taxon>Streptophyta</taxon>
        <taxon>Embryophyta</taxon>
        <taxon>Tracheophyta</taxon>
        <taxon>Spermatophyta</taxon>
        <taxon>Magnoliopsida</taxon>
        <taxon>eudicotyledons</taxon>
        <taxon>Gunneridae</taxon>
        <taxon>Pentapetalae</taxon>
        <taxon>asterids</taxon>
        <taxon>lamiids</taxon>
        <taxon>Solanales</taxon>
        <taxon>Solanaceae</taxon>
        <taxon>Solanoideae</taxon>
        <taxon>Datureae</taxon>
        <taxon>Datura</taxon>
    </lineage>
</organism>
<evidence type="ECO:0000313" key="2">
    <source>
        <dbReference type="Proteomes" id="UP000823775"/>
    </source>
</evidence>
<keyword evidence="2" id="KW-1185">Reference proteome</keyword>
<gene>
    <name evidence="1" type="ORF">HAX54_041741</name>
</gene>